<dbReference type="Proteomes" id="UP001652662">
    <property type="component" value="Chromosome 28"/>
</dbReference>
<feature type="compositionally biased region" description="Basic and acidic residues" evidence="1">
    <location>
        <begin position="197"/>
        <end position="209"/>
    </location>
</feature>
<feature type="compositionally biased region" description="Low complexity" evidence="1">
    <location>
        <begin position="149"/>
        <end position="158"/>
    </location>
</feature>
<sequence length="431" mass="45604">MSAGQVQPPPALLLDPRLRGGRPQSSPPSPPGVCAPPGRPAEPRPRMHLPAEPAAHGPRVSARGPPGGQREGRAAESPSDPPRSAAAQRTSPGTERPQRQPPARHSGAGSRAGTATRTTRSLPRGQMAVRMRMAAGSGCQGDRSPGRPAPRAAALRTWPRPPPGVRGQLRVGVGRGRPGPGVRRPRGEEPPPSARRPATEARGRGDARTRAGPQHVEAGPRPGAAGRAPRGGGRPAGWAAARRRRAALCMLLSCCPSLCCESFAASRSSRASLHRAVRRRAWGAGAGVLCSHARSGGGGAVRSRKEVDAPQCLSGGEGRTVPCVNCCSLPQGGSYQHSAEQKMQVPYHAREPWGTRFLEKIVFVSPCSSCLTGQWKRACDREVCVGKEDKMEGSRRKRGEPWQGGRVASSWPGWTQRLHLLTPSRGLDFNV</sequence>
<gene>
    <name evidence="3" type="primary">TDRP</name>
</gene>
<reference evidence="3" key="1">
    <citation type="submission" date="2025-08" db="UniProtKB">
        <authorList>
            <consortium name="RefSeq"/>
        </authorList>
    </citation>
    <scope>IDENTIFICATION</scope>
    <source>
        <tissue evidence="3">Blood</tissue>
    </source>
</reference>
<feature type="compositionally biased region" description="Low complexity" evidence="1">
    <location>
        <begin position="106"/>
        <end position="121"/>
    </location>
</feature>
<keyword evidence="2" id="KW-1185">Reference proteome</keyword>
<feature type="region of interest" description="Disordered" evidence="1">
    <location>
        <begin position="1"/>
        <end position="236"/>
    </location>
</feature>
<evidence type="ECO:0000313" key="2">
    <source>
        <dbReference type="Proteomes" id="UP001652662"/>
    </source>
</evidence>
<name>A0ABM4MPE1_EQUPR</name>
<evidence type="ECO:0000256" key="1">
    <source>
        <dbReference type="SAM" id="MobiDB-lite"/>
    </source>
</evidence>
<proteinExistence type="predicted"/>
<accession>A0ABM4MPE1</accession>
<organism evidence="2 3">
    <name type="scientific">Equus przewalskii</name>
    <name type="common">Przewalski's horse</name>
    <name type="synonym">Equus caballus przewalskii</name>
    <dbReference type="NCBI Taxonomy" id="9798"/>
    <lineage>
        <taxon>Eukaryota</taxon>
        <taxon>Metazoa</taxon>
        <taxon>Chordata</taxon>
        <taxon>Craniata</taxon>
        <taxon>Vertebrata</taxon>
        <taxon>Euteleostomi</taxon>
        <taxon>Mammalia</taxon>
        <taxon>Eutheria</taxon>
        <taxon>Laurasiatheria</taxon>
        <taxon>Perissodactyla</taxon>
        <taxon>Equidae</taxon>
        <taxon>Equus</taxon>
    </lineage>
</organism>
<feature type="compositionally biased region" description="Pro residues" evidence="1">
    <location>
        <begin position="25"/>
        <end position="40"/>
    </location>
</feature>
<dbReference type="RefSeq" id="XP_070454565.1">
    <property type="nucleotide sequence ID" value="XM_070598464.1"/>
</dbReference>
<protein>
    <submittedName>
        <fullName evidence="3">Testis development-related protein isoform X2</fullName>
    </submittedName>
</protein>
<evidence type="ECO:0000313" key="3">
    <source>
        <dbReference type="RefSeq" id="XP_070454565.1"/>
    </source>
</evidence>
<dbReference type="GeneID" id="103560535"/>
<feature type="compositionally biased region" description="Low complexity" evidence="1">
    <location>
        <begin position="219"/>
        <end position="228"/>
    </location>
</feature>